<dbReference type="Proteomes" id="UP000692954">
    <property type="component" value="Unassembled WGS sequence"/>
</dbReference>
<dbReference type="PROSITE" id="PS50011">
    <property type="entry name" value="PROTEIN_KINASE_DOM"/>
    <property type="match status" value="1"/>
</dbReference>
<dbReference type="GO" id="GO:0005524">
    <property type="term" value="F:ATP binding"/>
    <property type="evidence" value="ECO:0007669"/>
    <property type="project" value="UniProtKB-UniRule"/>
</dbReference>
<dbReference type="Pfam" id="PF12796">
    <property type="entry name" value="Ank_2"/>
    <property type="match status" value="1"/>
</dbReference>
<keyword evidence="1" id="KW-0723">Serine/threonine-protein kinase</keyword>
<dbReference type="Pfam" id="PF00023">
    <property type="entry name" value="Ank"/>
    <property type="match status" value="1"/>
</dbReference>
<evidence type="ECO:0000256" key="1">
    <source>
        <dbReference type="ARBA" id="ARBA00022527"/>
    </source>
</evidence>
<feature type="binding site" evidence="7">
    <location>
        <position position="399"/>
    </location>
    <ligand>
        <name>ATP</name>
        <dbReference type="ChEBI" id="CHEBI:30616"/>
    </ligand>
</feature>
<evidence type="ECO:0000313" key="10">
    <source>
        <dbReference type="Proteomes" id="UP000692954"/>
    </source>
</evidence>
<feature type="domain" description="Protein kinase" evidence="8">
    <location>
        <begin position="368"/>
        <end position="626"/>
    </location>
</feature>
<evidence type="ECO:0000256" key="3">
    <source>
        <dbReference type="ARBA" id="ARBA00022741"/>
    </source>
</evidence>
<evidence type="ECO:0000256" key="4">
    <source>
        <dbReference type="ARBA" id="ARBA00022777"/>
    </source>
</evidence>
<proteinExistence type="predicted"/>
<keyword evidence="2" id="KW-0808">Transferase</keyword>
<sequence length="675" mass="78019">MSKEVIQKLQRFRYVSESLNQFDLFDQKEFAVSQISQFSQECYDAFQKAYSQDVVLSIKKISEDNKERIILNKDTGVKIDYRNQENLTVPILDQKEGAWKNYWKQSRKISEQLLQFVQQNKKDKVLKLLGHSNIYIDFNIKDLDDWTPLHFACQQSNLELVQLLLEQEGNPKMLSLDRKSPLHISSIKNDPKICELLINSGANIDEQDSDLNTPLHIASRYGNDKVCQILLEKHANHQSKNNQNLTPIELASDINIIQVFDKYGISLNTFTYSRTVIKELNLILQNSRRDHVEKLLKLTKQQAIKLLSNAEEFLDNDKQRISIITDNYQSTQNQFVDSSVSFYRISLKGNNFNTSQEIKQNKIGPQSFQFYQKLGEGGFGEVYLVEKIGQIPKKQYAMKILKKQDMNTSNIIKSAQIEKDVLKMMNHPFIVKLNWAFQTIDHLYLVMDLCSGGDLATHLSLLNSYSENTVKIFAAEITLALEALHSQGIIFRDLKPDNIVLDANGHALLTDFGLSKSGIDEEILNQSFCGTLAYLAPEMLMKKGHGRQVDWYMLGILIYELLVGAPPYYDSEKEILKENIKRAPLRIPKSLSQEAKDIIIKLLIRNPKKRLGSKEDAKEIKSHSWFCDINWQDCFHKKLKPPKPLFKHEPQEPRKITFSKNSTKNKLEDWTFFEN</sequence>
<name>A0A8S1LJA7_9CILI</name>
<reference evidence="9" key="1">
    <citation type="submission" date="2021-01" db="EMBL/GenBank/DDBJ databases">
        <authorList>
            <consortium name="Genoscope - CEA"/>
            <person name="William W."/>
        </authorList>
    </citation>
    <scope>NUCLEOTIDE SEQUENCE</scope>
</reference>
<feature type="repeat" description="ANK" evidence="6">
    <location>
        <begin position="177"/>
        <end position="209"/>
    </location>
</feature>
<feature type="repeat" description="ANK" evidence="6">
    <location>
        <begin position="144"/>
        <end position="176"/>
    </location>
</feature>
<evidence type="ECO:0000256" key="7">
    <source>
        <dbReference type="PROSITE-ProRule" id="PRU10141"/>
    </source>
</evidence>
<accession>A0A8S1LJA7</accession>
<dbReference type="SMART" id="SM00220">
    <property type="entry name" value="S_TKc"/>
    <property type="match status" value="1"/>
</dbReference>
<dbReference type="InterPro" id="IPR045270">
    <property type="entry name" value="STKc_AGC"/>
</dbReference>
<feature type="repeat" description="ANK" evidence="6">
    <location>
        <begin position="210"/>
        <end position="242"/>
    </location>
</feature>
<dbReference type="PROSITE" id="PS50088">
    <property type="entry name" value="ANK_REPEAT"/>
    <property type="match status" value="3"/>
</dbReference>
<comment type="caution">
    <text evidence="9">The sequence shown here is derived from an EMBL/GenBank/DDBJ whole genome shotgun (WGS) entry which is preliminary data.</text>
</comment>
<dbReference type="CDD" id="cd05123">
    <property type="entry name" value="STKc_AGC"/>
    <property type="match status" value="1"/>
</dbReference>
<evidence type="ECO:0000256" key="5">
    <source>
        <dbReference type="ARBA" id="ARBA00022840"/>
    </source>
</evidence>
<dbReference type="EMBL" id="CAJJDN010000021">
    <property type="protein sequence ID" value="CAD8066415.1"/>
    <property type="molecule type" value="Genomic_DNA"/>
</dbReference>
<dbReference type="PANTHER" id="PTHR24351">
    <property type="entry name" value="RIBOSOMAL PROTEIN S6 KINASE"/>
    <property type="match status" value="1"/>
</dbReference>
<evidence type="ECO:0000259" key="8">
    <source>
        <dbReference type="PROSITE" id="PS50011"/>
    </source>
</evidence>
<dbReference type="FunFam" id="1.10.510.10:FF:000465">
    <property type="entry name" value="Non-specific serine/threonine protein kinase"/>
    <property type="match status" value="1"/>
</dbReference>
<dbReference type="AlphaFoldDB" id="A0A8S1LJA7"/>
<dbReference type="PROSITE" id="PS00107">
    <property type="entry name" value="PROTEIN_KINASE_ATP"/>
    <property type="match status" value="1"/>
</dbReference>
<keyword evidence="6" id="KW-0040">ANK repeat</keyword>
<dbReference type="Pfam" id="PF00069">
    <property type="entry name" value="Pkinase"/>
    <property type="match status" value="1"/>
</dbReference>
<dbReference type="InterPro" id="IPR002110">
    <property type="entry name" value="Ankyrin_rpt"/>
</dbReference>
<dbReference type="GO" id="GO:0004674">
    <property type="term" value="F:protein serine/threonine kinase activity"/>
    <property type="evidence" value="ECO:0007669"/>
    <property type="project" value="UniProtKB-KW"/>
</dbReference>
<keyword evidence="5 7" id="KW-0067">ATP-binding</keyword>
<dbReference type="SMART" id="SM00248">
    <property type="entry name" value="ANK"/>
    <property type="match status" value="3"/>
</dbReference>
<gene>
    <name evidence="9" type="ORF">PSON_ATCC_30995.1.T0210322</name>
</gene>
<dbReference type="PROSITE" id="PS50297">
    <property type="entry name" value="ANK_REP_REGION"/>
    <property type="match status" value="3"/>
</dbReference>
<dbReference type="OrthoDB" id="293356at2759"/>
<keyword evidence="3 7" id="KW-0547">Nucleotide-binding</keyword>
<organism evidence="9 10">
    <name type="scientific">Paramecium sonneborni</name>
    <dbReference type="NCBI Taxonomy" id="65129"/>
    <lineage>
        <taxon>Eukaryota</taxon>
        <taxon>Sar</taxon>
        <taxon>Alveolata</taxon>
        <taxon>Ciliophora</taxon>
        <taxon>Intramacronucleata</taxon>
        <taxon>Oligohymenophorea</taxon>
        <taxon>Peniculida</taxon>
        <taxon>Parameciidae</taxon>
        <taxon>Paramecium</taxon>
    </lineage>
</organism>
<keyword evidence="10" id="KW-1185">Reference proteome</keyword>
<evidence type="ECO:0000313" key="9">
    <source>
        <dbReference type="EMBL" id="CAD8066415.1"/>
    </source>
</evidence>
<keyword evidence="4" id="KW-0418">Kinase</keyword>
<protein>
    <recommendedName>
        <fullName evidence="8">Protein kinase domain-containing protein</fullName>
    </recommendedName>
</protein>
<dbReference type="InterPro" id="IPR000719">
    <property type="entry name" value="Prot_kinase_dom"/>
</dbReference>
<dbReference type="InterPro" id="IPR017441">
    <property type="entry name" value="Protein_kinase_ATP_BS"/>
</dbReference>
<evidence type="ECO:0000256" key="2">
    <source>
        <dbReference type="ARBA" id="ARBA00022679"/>
    </source>
</evidence>
<evidence type="ECO:0000256" key="6">
    <source>
        <dbReference type="PROSITE-ProRule" id="PRU00023"/>
    </source>
</evidence>